<accession>A0AAD4IAA6</accession>
<comment type="caution">
    <text evidence="1">The sequence shown here is derived from an EMBL/GenBank/DDBJ whole genome shotgun (WGS) entry which is preliminary data.</text>
</comment>
<gene>
    <name evidence="1" type="ORF">G6011_08920</name>
</gene>
<evidence type="ECO:0000313" key="1">
    <source>
        <dbReference type="EMBL" id="KAG9190832.1"/>
    </source>
</evidence>
<proteinExistence type="predicted"/>
<dbReference type="AlphaFoldDB" id="A0AAD4IAA6"/>
<reference evidence="1" key="1">
    <citation type="submission" date="2021-07" db="EMBL/GenBank/DDBJ databases">
        <title>Genome Resource of American Ginseng Black Spot Pathogen Alternaria panax.</title>
        <authorList>
            <person name="Qiu C."/>
            <person name="Wang W."/>
            <person name="Liu Z."/>
        </authorList>
    </citation>
    <scope>NUCLEOTIDE SEQUENCE</scope>
    <source>
        <strain evidence="1">BNCC115425</strain>
    </source>
</reference>
<sequence>MVSNPSDLHFAQCHRIAECISKDEDERTFLRPDHLRQHVKNFHKERLNETIRDLWRREGPSSNAVENWVCGFCAKELKTWQDRQTHIAGHFKDGLTMTDWKGYMRQDTEAEASKKRPTSSEGRPNMLSKLARTLTGRSVHQQLHCMSRNQIADVFDTTQPFTGTRCPDLRLLPELIFDDFMLGGDDGYLDYSDMTLTSAYEQDSVSAERHDSAFPDGVNAGFNFGNLVEGSTNEDSSSLNTFGLWNE</sequence>
<name>A0AAD4IAA6_9PLEO</name>
<organism evidence="1 2">
    <name type="scientific">Alternaria panax</name>
    <dbReference type="NCBI Taxonomy" id="48097"/>
    <lineage>
        <taxon>Eukaryota</taxon>
        <taxon>Fungi</taxon>
        <taxon>Dikarya</taxon>
        <taxon>Ascomycota</taxon>
        <taxon>Pezizomycotina</taxon>
        <taxon>Dothideomycetes</taxon>
        <taxon>Pleosporomycetidae</taxon>
        <taxon>Pleosporales</taxon>
        <taxon>Pleosporineae</taxon>
        <taxon>Pleosporaceae</taxon>
        <taxon>Alternaria</taxon>
        <taxon>Alternaria sect. Panax</taxon>
    </lineage>
</organism>
<evidence type="ECO:0008006" key="3">
    <source>
        <dbReference type="Google" id="ProtNLM"/>
    </source>
</evidence>
<evidence type="ECO:0000313" key="2">
    <source>
        <dbReference type="Proteomes" id="UP001199106"/>
    </source>
</evidence>
<dbReference type="EMBL" id="JAANER010000004">
    <property type="protein sequence ID" value="KAG9190832.1"/>
    <property type="molecule type" value="Genomic_DNA"/>
</dbReference>
<dbReference type="Proteomes" id="UP001199106">
    <property type="component" value="Unassembled WGS sequence"/>
</dbReference>
<protein>
    <recommendedName>
        <fullName evidence="3">C2H2-type domain-containing protein</fullName>
    </recommendedName>
</protein>
<keyword evidence="2" id="KW-1185">Reference proteome</keyword>